<dbReference type="InterPro" id="IPR012938">
    <property type="entry name" value="Glc/Sorbosone_DH"/>
</dbReference>
<dbReference type="RefSeq" id="WP_121848195.1">
    <property type="nucleotide sequence ID" value="NZ_CP032050.1"/>
</dbReference>
<name>A0A3G2L4N4_9FLAO</name>
<gene>
    <name evidence="5" type="ORF">D1013_07080</name>
</gene>
<dbReference type="Pfam" id="PF07691">
    <property type="entry name" value="PA14"/>
    <property type="match status" value="5"/>
</dbReference>
<dbReference type="Gene3D" id="2.60.40.1080">
    <property type="match status" value="7"/>
</dbReference>
<dbReference type="KEGG" id="emar:D1013_07080"/>
<dbReference type="PANTHER" id="PTHR46769">
    <property type="entry name" value="POLYCYSTIC KIDNEY AND HEPATIC DISEASE 1 (AUTOSOMAL RECESSIVE)-LIKE 1"/>
    <property type="match status" value="1"/>
</dbReference>
<evidence type="ECO:0000256" key="1">
    <source>
        <dbReference type="ARBA" id="ARBA00022729"/>
    </source>
</evidence>
<keyword evidence="3" id="KW-1133">Transmembrane helix</keyword>
<organism evidence="5 6">
    <name type="scientific">Euzebyella marina</name>
    <dbReference type="NCBI Taxonomy" id="1761453"/>
    <lineage>
        <taxon>Bacteria</taxon>
        <taxon>Pseudomonadati</taxon>
        <taxon>Bacteroidota</taxon>
        <taxon>Flavobacteriia</taxon>
        <taxon>Flavobacteriales</taxon>
        <taxon>Flavobacteriaceae</taxon>
        <taxon>Euzebyella</taxon>
    </lineage>
</organism>
<dbReference type="Gene3D" id="2.120.10.30">
    <property type="entry name" value="TolB, C-terminal domain"/>
    <property type="match status" value="1"/>
</dbReference>
<reference evidence="5 6" key="1">
    <citation type="submission" date="2018-08" db="EMBL/GenBank/DDBJ databases">
        <title>The reduced genetic potential of extracellular carbohydrate catabolism in Euzebyella marina RN62, a Flavobacteriia bacterium isolated from the hadal water.</title>
        <authorList>
            <person name="Xue C."/>
        </authorList>
    </citation>
    <scope>NUCLEOTIDE SEQUENCE [LARGE SCALE GENOMIC DNA]</scope>
    <source>
        <strain evidence="5 6">RN62</strain>
    </source>
</reference>
<dbReference type="SUPFAM" id="SSF56988">
    <property type="entry name" value="Anthrax protective antigen"/>
    <property type="match status" value="5"/>
</dbReference>
<dbReference type="InterPro" id="IPR026444">
    <property type="entry name" value="Secre_tail"/>
</dbReference>
<dbReference type="Pfam" id="PF02368">
    <property type="entry name" value="Big_2"/>
    <property type="match status" value="7"/>
</dbReference>
<keyword evidence="3" id="KW-0812">Transmembrane</keyword>
<dbReference type="NCBIfam" id="TIGR04183">
    <property type="entry name" value="Por_Secre_tail"/>
    <property type="match status" value="1"/>
</dbReference>
<feature type="region of interest" description="Disordered" evidence="2">
    <location>
        <begin position="1488"/>
        <end position="1507"/>
    </location>
</feature>
<feature type="transmembrane region" description="Helical" evidence="3">
    <location>
        <begin position="12"/>
        <end position="30"/>
    </location>
</feature>
<dbReference type="InterPro" id="IPR011041">
    <property type="entry name" value="Quinoprot_gluc/sorb_DH_b-prop"/>
</dbReference>
<dbReference type="Pfam" id="PF07995">
    <property type="entry name" value="GSDH"/>
    <property type="match status" value="2"/>
</dbReference>
<dbReference type="PROSITE" id="PS51820">
    <property type="entry name" value="PA14"/>
    <property type="match status" value="5"/>
</dbReference>
<dbReference type="InterPro" id="IPR052387">
    <property type="entry name" value="Fibrocystin"/>
</dbReference>
<evidence type="ECO:0000259" key="4">
    <source>
        <dbReference type="PROSITE" id="PS51820"/>
    </source>
</evidence>
<dbReference type="Proteomes" id="UP000276309">
    <property type="component" value="Chromosome"/>
</dbReference>
<feature type="domain" description="PA14" evidence="4">
    <location>
        <begin position="785"/>
        <end position="941"/>
    </location>
</feature>
<feature type="domain" description="PA14" evidence="4">
    <location>
        <begin position="1301"/>
        <end position="1446"/>
    </location>
</feature>
<feature type="domain" description="PA14" evidence="4">
    <location>
        <begin position="1050"/>
        <end position="1195"/>
    </location>
</feature>
<sequence>MGYCDFFKKTKKVYCLLFGLLFISAIPYYYSGSGLDEAEAIDLYLNHNFPSRVRYDLSYEPVFSNLTFDSPLTFNEDAASNRIIVGQRDGKIFWFDKEESVIQKNTLLDLSDEVGVVWDGGFLGLALHPEFGSQGKNYFYVYYTTEDANGEDYPDYHSGQWCTNDQYWGNYLILSRYDLNPETFEVDKSSEQVLLKRRMYGTTHRGGGLLFGADGFLYLSTGDQSAWVKAQDISNNVDGGVLRIDVDKDTLRSHPAIRKMPSHAGFQDEISGNDYWIPNDNPFLSPDGKNFEEYYSLGHRNPHRMTMDRETGVLYVGEIGGALHEEINVIEKGKNYGWPVYEGLVKNTSCVPQLLDSMPHTRPLTTFPRSEANSVIGGFVYRGNQIPDLYGKYICADYGIGEEIWSVNIENGNFTQLGNFASTDIISFGEDSEGEIYLLKQGISNLYKITSVNNPYNTIPDSLSKTGAFKDLETLEPTEGLIPYDLVESFWSDGAIKKRWMAVPNDGDYNSVNEKIVYSENDLWKFPVGSVLIKHFELPIDHNDPTKRKRLETRFSVKGEDNQFYFLTYKWNESQTDAVLLTEGLEESILVQKSDGSSDFQIWSYPDIGDCISCHNTVSDGTLGPRTRFLNKDYTYDKTGRTANQLVTFSHLGIIDQNIEDIDVPTLLTSKSIKDSTATIEEKARSYLDLNCAYCHRPGTGNRGEFDLRLTNNLIQTGILNAAPVESLGLPDEKILEPGNSGSSILYHRVQTTNKSLQMPPIGKNKIDEEAVRLLETWIQKLQDPCPKSIVMERYDNVEGTSIADLKNHPGFPDIPSDTLSLYEFDIPVDSGDDYGVRVRGLLRAPETGTYRFWVSGDNGVELILGTGPDASGAERIAYHDDWSRYREWGRYATQRSLPVELEAGGLYYMEALMNEGNGGDHLTVGWRRPSDGDGVEPKEVIPCTVFEEFVSETTVPVTGISMEKDSLILEVGSALSLSASVAPSDATDPGVSWSSSDEGVATVGPDGLVTGVSVGVATVTATTSDGGHTASAEVTVDDCVGRIVMERYEGVSGWSVSGLRSHPSFPGSPSFSADLDEFDIPVDSGDDYGVRVRGLLRAPETGTYRFWVSGDNGVELILGTGPDASGAERIAYHDDWSRYREWGRYATQRSLPVELEAGGLYYMEALMNEGNGGDHLTVGWRRPSDGDGEGPSEVLHCAYFAELPSVAVTGVSVSPSLANLTVGSALSLSASVAPSDATDPGVSWSSSDEGVATVGPDGLVTGVSVGVATVTATTSDGGHTASAEVTVDDCVGRIVMERYEGVSGWSVSGLRSHPSFPGSPSFSADLDEFDIPVDSGDDYGVRVRGLLRAPETGTYRFWVSGDNGVELILGTGPDASGAERIAYHDDWSRYREWGRYATQRSLPVELEAGGLYYMEALMNEGNGGDHLTVGWRRPSDGDGEGPSEVLHCAYFAELPSVAVTGVSVSPSLANLTVGSALSLSASVAPSDATDPGVSWSSSDEGVATVGPDGLVTGVSVGVATVTATTSDGGHTASAEVTVDDCVGRIVMERYEGVSGWSVSGLRSHPSFPGSPSFSADLDEFDIPVDSGDDYGVRVRGLLRAPETGTYRFWVSGDNGVELILGTGPDASGAERIAYHDDWSRYREWGRYATQRSLPVELEAGGLYYMEALMNEGNGGDHLTVGWRRPSDGDGEGPSEVLHCAYFAELPSVAVTGVSVSPSLANLTVGSALSLSASVAPSDATDPGVSWSSSDEGVATVGPDGLVTGVSVGVATVTATTSDGGHTASAEVTVDDCVGRIVMERYEGVSGWSVSGLRSHPSFPGSPSFSADLDEFDIPVDSGDDYGVRVRGLLRAPETGTYRFWVSGDNGVELILGTGPDASGAERIAYHDDWSRYREWGRYATQRSLPVELEAGGLYYMEALMNEGNGGDHLTVGWRRPSDGDGEGPSEVLHCAYFAELPSVAVTGVSVSPSLANLTVGSALSLSASVAPSDATDPGVSWSSSDEGVATVGPDGLVTGVSVGVATVTATTSDGGHTASAEVTVEDSQIRVSGILISPDRYELVEGESLQMITTLTPTNPTNDKVIWSSSDSLVVNVDSLGMATALLPGQAVVTATTDDGGYTSSSEIIVADSIIPVSGIYLNPDTAELIVGNTLQVLATIAPNNATNDKVHWSSRDSLVASVDTLGLVTAHSPGNVNITGTSDDGGYTYSSLISVYEVVTTNTNKSISTSKKKDTNILNPVNDEFKIFPNPASDFITIVIPENTKECVLGIYDESNRLVIRQIGSNNEFKIDVSGLSKGVYIIVLSDLENNTLYGKFLKE</sequence>
<evidence type="ECO:0000256" key="3">
    <source>
        <dbReference type="SAM" id="Phobius"/>
    </source>
</evidence>
<dbReference type="SUPFAM" id="SSF50952">
    <property type="entry name" value="Soluble quinoprotein glucose dehydrogenase"/>
    <property type="match status" value="1"/>
</dbReference>
<evidence type="ECO:0000256" key="2">
    <source>
        <dbReference type="SAM" id="MobiDB-lite"/>
    </source>
</evidence>
<feature type="region of interest" description="Disordered" evidence="2">
    <location>
        <begin position="1237"/>
        <end position="1256"/>
    </location>
</feature>
<feature type="domain" description="PA14" evidence="4">
    <location>
        <begin position="1803"/>
        <end position="1948"/>
    </location>
</feature>
<accession>A0A3G2L4N4</accession>
<dbReference type="Gene3D" id="2.60.120.1560">
    <property type="match status" value="5"/>
</dbReference>
<protein>
    <submittedName>
        <fullName evidence="5">T9SS C-terminal target domain-containing protein</fullName>
    </submittedName>
</protein>
<keyword evidence="1" id="KW-0732">Signal</keyword>
<dbReference type="InterPro" id="IPR003343">
    <property type="entry name" value="Big_2"/>
</dbReference>
<feature type="region of interest" description="Disordered" evidence="2">
    <location>
        <begin position="1990"/>
        <end position="2009"/>
    </location>
</feature>
<proteinExistence type="predicted"/>
<dbReference type="InterPro" id="IPR011042">
    <property type="entry name" value="6-blade_b-propeller_TolB-like"/>
</dbReference>
<dbReference type="OrthoDB" id="338827at2"/>
<evidence type="ECO:0000313" key="6">
    <source>
        <dbReference type="Proteomes" id="UP000276309"/>
    </source>
</evidence>
<dbReference type="SMART" id="SM00758">
    <property type="entry name" value="PA14"/>
    <property type="match status" value="5"/>
</dbReference>
<feature type="domain" description="PA14" evidence="4">
    <location>
        <begin position="1552"/>
        <end position="1697"/>
    </location>
</feature>
<dbReference type="InterPro" id="IPR011658">
    <property type="entry name" value="PA14_dom"/>
</dbReference>
<dbReference type="InterPro" id="IPR037524">
    <property type="entry name" value="PA14/GLEYA"/>
</dbReference>
<dbReference type="SUPFAM" id="SSF49373">
    <property type="entry name" value="Invasin/intimin cell-adhesion fragments"/>
    <property type="match status" value="7"/>
</dbReference>
<keyword evidence="6" id="KW-1185">Reference proteome</keyword>
<dbReference type="PANTHER" id="PTHR46769:SF2">
    <property type="entry name" value="FIBROCYSTIN-L ISOFORM 2 PRECURSOR-RELATED"/>
    <property type="match status" value="1"/>
</dbReference>
<evidence type="ECO:0000313" key="5">
    <source>
        <dbReference type="EMBL" id="AYN67146.1"/>
    </source>
</evidence>
<dbReference type="Pfam" id="PF18962">
    <property type="entry name" value="Por_Secre_tail"/>
    <property type="match status" value="1"/>
</dbReference>
<keyword evidence="3" id="KW-0472">Membrane</keyword>
<dbReference type="InterPro" id="IPR008964">
    <property type="entry name" value="Invasin/intimin_cell_adhesion"/>
</dbReference>
<feature type="region of interest" description="Disordered" evidence="2">
    <location>
        <begin position="1739"/>
        <end position="1758"/>
    </location>
</feature>
<dbReference type="SMART" id="SM00635">
    <property type="entry name" value="BID_2"/>
    <property type="match status" value="7"/>
</dbReference>
<dbReference type="EMBL" id="CP032050">
    <property type="protein sequence ID" value="AYN67146.1"/>
    <property type="molecule type" value="Genomic_DNA"/>
</dbReference>